<keyword evidence="5" id="KW-1185">Reference proteome</keyword>
<comment type="caution">
    <text evidence="4">The sequence shown here is derived from an EMBL/GenBank/DDBJ whole genome shotgun (WGS) entry which is preliminary data.</text>
</comment>
<gene>
    <name evidence="4" type="ORF">RWE15_15795</name>
</gene>
<feature type="domain" description="PRD" evidence="3">
    <location>
        <begin position="1"/>
        <end position="88"/>
    </location>
</feature>
<proteinExistence type="predicted"/>
<dbReference type="SUPFAM" id="SSF63520">
    <property type="entry name" value="PTS-regulatory domain, PRD"/>
    <property type="match status" value="2"/>
</dbReference>
<dbReference type="Pfam" id="PF00359">
    <property type="entry name" value="PTS_EIIA_2"/>
    <property type="match status" value="1"/>
</dbReference>
<evidence type="ECO:0000313" key="5">
    <source>
        <dbReference type="Proteomes" id="UP001281447"/>
    </source>
</evidence>
<evidence type="ECO:0000313" key="4">
    <source>
        <dbReference type="EMBL" id="MDY0395618.1"/>
    </source>
</evidence>
<organism evidence="4 5">
    <name type="scientific">Tigheibacillus halophilus</name>
    <dbReference type="NCBI Taxonomy" id="361280"/>
    <lineage>
        <taxon>Bacteria</taxon>
        <taxon>Bacillati</taxon>
        <taxon>Bacillota</taxon>
        <taxon>Bacilli</taxon>
        <taxon>Bacillales</taxon>
        <taxon>Bacillaceae</taxon>
        <taxon>Tigheibacillus</taxon>
    </lineage>
</organism>
<dbReference type="InterPro" id="IPR011608">
    <property type="entry name" value="PRD"/>
</dbReference>
<dbReference type="Proteomes" id="UP001281447">
    <property type="component" value="Unassembled WGS sequence"/>
</dbReference>
<reference evidence="4 5" key="1">
    <citation type="submission" date="2023-10" db="EMBL/GenBank/DDBJ databases">
        <title>Virgibacillus halophilus 5B73C genome.</title>
        <authorList>
            <person name="Miliotis G."/>
            <person name="Sengupta P."/>
            <person name="Hameed A."/>
            <person name="Chuvochina M."/>
            <person name="Mcdonagh F."/>
            <person name="Simpson A.C."/>
            <person name="Singh N.K."/>
            <person name="Rekha P.D."/>
            <person name="Raman K."/>
            <person name="Hugenholtz P."/>
            <person name="Venkateswaran K."/>
        </authorList>
    </citation>
    <scope>NUCLEOTIDE SEQUENCE [LARGE SCALE GENOMIC DNA]</scope>
    <source>
        <strain evidence="4 5">5B73C</strain>
    </source>
</reference>
<dbReference type="InterPro" id="IPR002178">
    <property type="entry name" value="PTS_EIIA_type-2_dom"/>
</dbReference>
<dbReference type="Gene3D" id="3.40.930.10">
    <property type="entry name" value="Mannitol-specific EII, Chain A"/>
    <property type="match status" value="1"/>
</dbReference>
<feature type="domain" description="PRD" evidence="3">
    <location>
        <begin position="92"/>
        <end position="198"/>
    </location>
</feature>
<evidence type="ECO:0000256" key="1">
    <source>
        <dbReference type="ARBA" id="ARBA00022737"/>
    </source>
</evidence>
<dbReference type="PANTHER" id="PTHR30185:SF12">
    <property type="entry name" value="TRANSCRIPTIONAL REGULATOR MANR"/>
    <property type="match status" value="1"/>
</dbReference>
<dbReference type="EMBL" id="JAWDIP010000003">
    <property type="protein sequence ID" value="MDY0395618.1"/>
    <property type="molecule type" value="Genomic_DNA"/>
</dbReference>
<dbReference type="PANTHER" id="PTHR30185">
    <property type="entry name" value="CRYPTIC BETA-GLUCOSIDE BGL OPERON ANTITERMINATOR"/>
    <property type="match status" value="1"/>
</dbReference>
<feature type="domain" description="PTS EIIA type-2" evidence="2">
    <location>
        <begin position="303"/>
        <end position="446"/>
    </location>
</feature>
<dbReference type="InterPro" id="IPR016152">
    <property type="entry name" value="PTrfase/Anion_transptr"/>
</dbReference>
<dbReference type="PROSITE" id="PS51094">
    <property type="entry name" value="PTS_EIIA_TYPE_2"/>
    <property type="match status" value="1"/>
</dbReference>
<dbReference type="InterPro" id="IPR050661">
    <property type="entry name" value="BglG_antiterminators"/>
</dbReference>
<evidence type="ECO:0000259" key="3">
    <source>
        <dbReference type="PROSITE" id="PS51372"/>
    </source>
</evidence>
<sequence length="451" mass="51884">MKNTAYTRTPTFFKNFILHLAIAVDRAADNEQLEQSSYPINNRNAISFKTVDDIADKLYEKYQIQFSQADKDELAILFNGQIKDNEIKMEGYASDKVSRALERAIQEIGDVYMLEFNNDNFKTRLLVHVQNLYNRLVQNKYTRNLSVLNIRIKYPIIFDIAVYLASVLSNDLNIEINDDEIAFIALHIGSYLNSQREENNKIKTMIITPSYLSQQSDIEHSIQKQFGDDLNIVGIYEDGDHINSLPLPELVITTQGIEHSGNHTEIVNIREFMTNHDTALIRRAIEKIKHHNYVSFLKVKIPELIIEDFFINVDEEASKEQIMKTIANCFQQSGYVDSDYLQKLNEREQVSSTAFPSGVAIPHTMKYEAEKTGLMILKPAKQVNWGSIDVTLIIGIAVHKDDSHMFNLIFPRIIELVAEPYNINYLVGAGSRHGFMERLIELMTQDDYFPE</sequence>
<evidence type="ECO:0000259" key="2">
    <source>
        <dbReference type="PROSITE" id="PS51094"/>
    </source>
</evidence>
<keyword evidence="1" id="KW-0677">Repeat</keyword>
<name>A0ABU5C8H2_9BACI</name>
<dbReference type="InterPro" id="IPR036634">
    <property type="entry name" value="PRD_sf"/>
</dbReference>
<dbReference type="Gene3D" id="1.10.1790.10">
    <property type="entry name" value="PRD domain"/>
    <property type="match status" value="2"/>
</dbReference>
<accession>A0ABU5C8H2</accession>
<dbReference type="Pfam" id="PF00874">
    <property type="entry name" value="PRD"/>
    <property type="match status" value="2"/>
</dbReference>
<protein>
    <submittedName>
        <fullName evidence="4">PRD domain-containing protein</fullName>
    </submittedName>
</protein>
<dbReference type="PROSITE" id="PS51372">
    <property type="entry name" value="PRD_2"/>
    <property type="match status" value="2"/>
</dbReference>
<dbReference type="SUPFAM" id="SSF55804">
    <property type="entry name" value="Phoshotransferase/anion transport protein"/>
    <property type="match status" value="1"/>
</dbReference>